<feature type="chain" id="PRO_5020232266" evidence="1">
    <location>
        <begin position="23"/>
        <end position="202"/>
    </location>
</feature>
<name>A0A4R1NKL2_9GAMM</name>
<feature type="signal peptide" evidence="1">
    <location>
        <begin position="1"/>
        <end position="22"/>
    </location>
</feature>
<sequence length="202" mass="20987">MRYTIITSLLILAASALPIAGGATQTPASPTPDAAANAPAVAAKQDISVSVLDGKITLRLPGDFVDQSRKDAAGQNSGVVVSLYVNKSRSQVVGISEVPTAAGDANDTSDDAFNKMAQGAFSGLKTQFNHVTKTGQTTPVAGGHKFLRIDSKQEMKGEAMMGTILVTPYSARVVTLQILTPESGASGHDLLVKHILDSIAFH</sequence>
<reference evidence="2 3" key="1">
    <citation type="submission" date="2019-02" db="EMBL/GenBank/DDBJ databases">
        <title>Investigation of anaerobic lignin degradation for improved lignocellulosic biofuels.</title>
        <authorList>
            <person name="Deangelis K."/>
        </authorList>
    </citation>
    <scope>NUCLEOTIDE SEQUENCE [LARGE SCALE GENOMIC DNA]</scope>
    <source>
        <strain evidence="2 3">159R</strain>
    </source>
</reference>
<dbReference type="Proteomes" id="UP000294555">
    <property type="component" value="Unassembled WGS sequence"/>
</dbReference>
<keyword evidence="1" id="KW-0732">Signal</keyword>
<keyword evidence="3" id="KW-1185">Reference proteome</keyword>
<proteinExistence type="predicted"/>
<dbReference type="OrthoDB" id="6428557at2"/>
<protein>
    <submittedName>
        <fullName evidence="2">Uncharacterized protein</fullName>
    </submittedName>
</protein>
<dbReference type="AlphaFoldDB" id="A0A4R1NKL2"/>
<evidence type="ECO:0000256" key="1">
    <source>
        <dbReference type="SAM" id="SignalP"/>
    </source>
</evidence>
<accession>A0A4R1NKL2</accession>
<comment type="caution">
    <text evidence="2">The sequence shown here is derived from an EMBL/GenBank/DDBJ whole genome shotgun (WGS) entry which is preliminary data.</text>
</comment>
<evidence type="ECO:0000313" key="2">
    <source>
        <dbReference type="EMBL" id="TCL05326.1"/>
    </source>
</evidence>
<dbReference type="RefSeq" id="WP_132924039.1">
    <property type="nucleotide sequence ID" value="NZ_CP075169.1"/>
</dbReference>
<gene>
    <name evidence="2" type="ORF">EZJ58_3502</name>
</gene>
<dbReference type="EMBL" id="SJOI01000001">
    <property type="protein sequence ID" value="TCL05326.1"/>
    <property type="molecule type" value="Genomic_DNA"/>
</dbReference>
<evidence type="ECO:0000313" key="3">
    <source>
        <dbReference type="Proteomes" id="UP000294555"/>
    </source>
</evidence>
<organism evidence="2 3">
    <name type="scientific">Sodalis ligni</name>
    <dbReference type="NCBI Taxonomy" id="2697027"/>
    <lineage>
        <taxon>Bacteria</taxon>
        <taxon>Pseudomonadati</taxon>
        <taxon>Pseudomonadota</taxon>
        <taxon>Gammaproteobacteria</taxon>
        <taxon>Enterobacterales</taxon>
        <taxon>Bruguierivoracaceae</taxon>
        <taxon>Sodalis</taxon>
    </lineage>
</organism>